<keyword evidence="2" id="KW-1185">Reference proteome</keyword>
<proteinExistence type="predicted"/>
<protein>
    <submittedName>
        <fullName evidence="1">Uncharacterized protein</fullName>
    </submittedName>
</protein>
<dbReference type="STRING" id="574349.SAMN05443545_103144"/>
<gene>
    <name evidence="1" type="ORF">SAMN05443545_103144</name>
</gene>
<dbReference type="EMBL" id="FNNI01000003">
    <property type="protein sequence ID" value="SDW89594.1"/>
    <property type="molecule type" value="Genomic_DNA"/>
</dbReference>
<evidence type="ECO:0000313" key="2">
    <source>
        <dbReference type="Proteomes" id="UP000198500"/>
    </source>
</evidence>
<organism evidence="1 2">
    <name type="scientific">Aidingimonas halophila</name>
    <dbReference type="NCBI Taxonomy" id="574349"/>
    <lineage>
        <taxon>Bacteria</taxon>
        <taxon>Pseudomonadati</taxon>
        <taxon>Pseudomonadota</taxon>
        <taxon>Gammaproteobacteria</taxon>
        <taxon>Oceanospirillales</taxon>
        <taxon>Halomonadaceae</taxon>
        <taxon>Aidingimonas</taxon>
    </lineage>
</organism>
<dbReference type="AlphaFoldDB" id="A0A1H2XAW8"/>
<accession>A0A1H2XAW8</accession>
<name>A0A1H2XAW8_9GAMM</name>
<sequence length="297" mass="33240">MDILYTSRRSMPDWWEFLNAIGQWAYARVGLYVCVVCPDDVFSSFAVASSLLEKSHQNDKDILDELESKPNVLLSEDGLNAVRAIYLGLEEINGDYLCKFQRTSLTQYVPPSRLDGMVIPKTSRAGDWLKKIERKERVSQHQLNVASTRIIGNRTALMEAARLEVFSVDFCGSLLSRSLGDILKVEGTKNLPRHTEAIKLLSSRTQGTVQSEFEIWSGDIPPQEPSPQQSVVCCLGANDVNLAYKAATFTEQLTGRMGQLGWYPLIIDGECPDEEFSELLERKPADVEISALAFQGR</sequence>
<evidence type="ECO:0000313" key="1">
    <source>
        <dbReference type="EMBL" id="SDW89594.1"/>
    </source>
</evidence>
<dbReference type="Proteomes" id="UP000198500">
    <property type="component" value="Unassembled WGS sequence"/>
</dbReference>
<reference evidence="1 2" key="1">
    <citation type="submission" date="2016-10" db="EMBL/GenBank/DDBJ databases">
        <authorList>
            <person name="de Groot N.N."/>
        </authorList>
    </citation>
    <scope>NUCLEOTIDE SEQUENCE [LARGE SCALE GENOMIC DNA]</scope>
    <source>
        <strain evidence="1 2">DSM 19219</strain>
    </source>
</reference>